<gene>
    <name evidence="2" type="ORF">AXF42_Ash018022</name>
</gene>
<keyword evidence="3" id="KW-1185">Reference proteome</keyword>
<protein>
    <submittedName>
        <fullName evidence="2">Uncharacterized protein</fullName>
    </submittedName>
</protein>
<organism evidence="2 3">
    <name type="scientific">Apostasia shenzhenica</name>
    <dbReference type="NCBI Taxonomy" id="1088818"/>
    <lineage>
        <taxon>Eukaryota</taxon>
        <taxon>Viridiplantae</taxon>
        <taxon>Streptophyta</taxon>
        <taxon>Embryophyta</taxon>
        <taxon>Tracheophyta</taxon>
        <taxon>Spermatophyta</taxon>
        <taxon>Magnoliopsida</taxon>
        <taxon>Liliopsida</taxon>
        <taxon>Asparagales</taxon>
        <taxon>Orchidaceae</taxon>
        <taxon>Apostasioideae</taxon>
        <taxon>Apostasia</taxon>
    </lineage>
</organism>
<name>A0A2I0AVH7_9ASPA</name>
<dbReference type="Proteomes" id="UP000236161">
    <property type="component" value="Unassembled WGS sequence"/>
</dbReference>
<dbReference type="EMBL" id="KZ451947">
    <property type="protein sequence ID" value="PKA59555.1"/>
    <property type="molecule type" value="Genomic_DNA"/>
</dbReference>
<evidence type="ECO:0000313" key="2">
    <source>
        <dbReference type="EMBL" id="PKA59555.1"/>
    </source>
</evidence>
<proteinExistence type="predicted"/>
<dbReference type="AlphaFoldDB" id="A0A2I0AVH7"/>
<reference evidence="2 3" key="1">
    <citation type="journal article" date="2017" name="Nature">
        <title>The Apostasia genome and the evolution of orchids.</title>
        <authorList>
            <person name="Zhang G.Q."/>
            <person name="Liu K.W."/>
            <person name="Li Z."/>
            <person name="Lohaus R."/>
            <person name="Hsiao Y.Y."/>
            <person name="Niu S.C."/>
            <person name="Wang J.Y."/>
            <person name="Lin Y.C."/>
            <person name="Xu Q."/>
            <person name="Chen L.J."/>
            <person name="Yoshida K."/>
            <person name="Fujiwara S."/>
            <person name="Wang Z.W."/>
            <person name="Zhang Y.Q."/>
            <person name="Mitsuda N."/>
            <person name="Wang M."/>
            <person name="Liu G.H."/>
            <person name="Pecoraro L."/>
            <person name="Huang H.X."/>
            <person name="Xiao X.J."/>
            <person name="Lin M."/>
            <person name="Wu X.Y."/>
            <person name="Wu W.L."/>
            <person name="Chen Y.Y."/>
            <person name="Chang S.B."/>
            <person name="Sakamoto S."/>
            <person name="Ohme-Takagi M."/>
            <person name="Yagi M."/>
            <person name="Zeng S.J."/>
            <person name="Shen C.Y."/>
            <person name="Yeh C.M."/>
            <person name="Luo Y.B."/>
            <person name="Tsai W.C."/>
            <person name="Van de Peer Y."/>
            <person name="Liu Z.J."/>
        </authorList>
    </citation>
    <scope>NUCLEOTIDE SEQUENCE [LARGE SCALE GENOMIC DNA]</scope>
    <source>
        <strain evidence="3">cv. Shenzhen</strain>
        <tissue evidence="2">Stem</tissue>
    </source>
</reference>
<accession>A0A2I0AVH7</accession>
<evidence type="ECO:0000313" key="3">
    <source>
        <dbReference type="Proteomes" id="UP000236161"/>
    </source>
</evidence>
<feature type="region of interest" description="Disordered" evidence="1">
    <location>
        <begin position="55"/>
        <end position="79"/>
    </location>
</feature>
<evidence type="ECO:0000256" key="1">
    <source>
        <dbReference type="SAM" id="MobiDB-lite"/>
    </source>
</evidence>
<sequence>MLQSGACHNQVDLTVSFPIQSTLSRPTNQGSACSSHHGSLEEVPILKDSTLLSRLPAPPAADKRRNPELVHLLPSEKPG</sequence>